<dbReference type="OrthoDB" id="8062037at2759"/>
<feature type="region of interest" description="Disordered" evidence="1">
    <location>
        <begin position="1"/>
        <end position="23"/>
    </location>
</feature>
<proteinExistence type="predicted"/>
<dbReference type="EMBL" id="JACXVP010000002">
    <property type="protein sequence ID" value="KAG5624367.1"/>
    <property type="molecule type" value="Genomic_DNA"/>
</dbReference>
<evidence type="ECO:0000256" key="1">
    <source>
        <dbReference type="SAM" id="MobiDB-lite"/>
    </source>
</evidence>
<protein>
    <submittedName>
        <fullName evidence="2">Uncharacterized protein</fullName>
    </submittedName>
</protein>
<comment type="caution">
    <text evidence="2">The sequence shown here is derived from an EMBL/GenBank/DDBJ whole genome shotgun (WGS) entry which is preliminary data.</text>
</comment>
<reference evidence="2 3" key="1">
    <citation type="submission" date="2020-09" db="EMBL/GenBank/DDBJ databases">
        <title>De no assembly of potato wild relative species, Solanum commersonii.</title>
        <authorList>
            <person name="Cho K."/>
        </authorList>
    </citation>
    <scope>NUCLEOTIDE SEQUENCE [LARGE SCALE GENOMIC DNA]</scope>
    <source>
        <strain evidence="2">LZ3.2</strain>
        <tissue evidence="2">Leaf</tissue>
    </source>
</reference>
<sequence length="94" mass="10575">MNQANLAEHCPNPSIDEENEGKKIGIGTKTDSYSISKIWLWSKRGKFASSSDCQMEDQPPSGWGRVLAYLDLHIVFFFGLGNELSIFCSDWKMA</sequence>
<gene>
    <name evidence="2" type="ORF">H5410_009585</name>
</gene>
<accession>A0A9J6AK19</accession>
<dbReference type="Proteomes" id="UP000824120">
    <property type="component" value="Chromosome 2"/>
</dbReference>
<evidence type="ECO:0000313" key="3">
    <source>
        <dbReference type="Proteomes" id="UP000824120"/>
    </source>
</evidence>
<organism evidence="2 3">
    <name type="scientific">Solanum commersonii</name>
    <name type="common">Commerson's wild potato</name>
    <name type="synonym">Commerson's nightshade</name>
    <dbReference type="NCBI Taxonomy" id="4109"/>
    <lineage>
        <taxon>Eukaryota</taxon>
        <taxon>Viridiplantae</taxon>
        <taxon>Streptophyta</taxon>
        <taxon>Embryophyta</taxon>
        <taxon>Tracheophyta</taxon>
        <taxon>Spermatophyta</taxon>
        <taxon>Magnoliopsida</taxon>
        <taxon>eudicotyledons</taxon>
        <taxon>Gunneridae</taxon>
        <taxon>Pentapetalae</taxon>
        <taxon>asterids</taxon>
        <taxon>lamiids</taxon>
        <taxon>Solanales</taxon>
        <taxon>Solanaceae</taxon>
        <taxon>Solanoideae</taxon>
        <taxon>Solaneae</taxon>
        <taxon>Solanum</taxon>
    </lineage>
</organism>
<dbReference type="AlphaFoldDB" id="A0A9J6AK19"/>
<name>A0A9J6AK19_SOLCO</name>
<evidence type="ECO:0000313" key="2">
    <source>
        <dbReference type="EMBL" id="KAG5624367.1"/>
    </source>
</evidence>
<keyword evidence="3" id="KW-1185">Reference proteome</keyword>